<evidence type="ECO:0000313" key="3">
    <source>
        <dbReference type="Proteomes" id="UP000784294"/>
    </source>
</evidence>
<feature type="region of interest" description="Disordered" evidence="1">
    <location>
        <begin position="21"/>
        <end position="72"/>
    </location>
</feature>
<feature type="compositionally biased region" description="Basic residues" evidence="1">
    <location>
        <begin position="21"/>
        <end position="31"/>
    </location>
</feature>
<reference evidence="2" key="1">
    <citation type="submission" date="2018-11" db="EMBL/GenBank/DDBJ databases">
        <authorList>
            <consortium name="Pathogen Informatics"/>
        </authorList>
    </citation>
    <scope>NUCLEOTIDE SEQUENCE</scope>
</reference>
<protein>
    <submittedName>
        <fullName evidence="2">Uncharacterized protein</fullName>
    </submittedName>
</protein>
<evidence type="ECO:0000313" key="2">
    <source>
        <dbReference type="EMBL" id="VEL17932.1"/>
    </source>
</evidence>
<dbReference type="EMBL" id="CAAALY010034887">
    <property type="protein sequence ID" value="VEL17932.1"/>
    <property type="molecule type" value="Genomic_DNA"/>
</dbReference>
<proteinExistence type="predicted"/>
<feature type="compositionally biased region" description="Polar residues" evidence="1">
    <location>
        <begin position="58"/>
        <end position="71"/>
    </location>
</feature>
<dbReference type="AlphaFoldDB" id="A0A3S5A8X9"/>
<gene>
    <name evidence="2" type="ORF">PXEA_LOCUS11372</name>
</gene>
<evidence type="ECO:0000256" key="1">
    <source>
        <dbReference type="SAM" id="MobiDB-lite"/>
    </source>
</evidence>
<sequence>MLTRSDDVRHMTDESLALFHRNRRKLPRKQRQHEYSNKANRQLVKRNPPSPSGGTDLRISSSNTSTLNGSKLNKDESLTCFHWNQRKFFGNRFPKNIPVKSRGIRHPILMGSTFESPSHTLSLEMEMSSAKIRKLLGWQG</sequence>
<comment type="caution">
    <text evidence="2">The sequence shown here is derived from an EMBL/GenBank/DDBJ whole genome shotgun (WGS) entry which is preliminary data.</text>
</comment>
<dbReference type="Proteomes" id="UP000784294">
    <property type="component" value="Unassembled WGS sequence"/>
</dbReference>
<organism evidence="2 3">
    <name type="scientific">Protopolystoma xenopodis</name>
    <dbReference type="NCBI Taxonomy" id="117903"/>
    <lineage>
        <taxon>Eukaryota</taxon>
        <taxon>Metazoa</taxon>
        <taxon>Spiralia</taxon>
        <taxon>Lophotrochozoa</taxon>
        <taxon>Platyhelminthes</taxon>
        <taxon>Monogenea</taxon>
        <taxon>Polyopisthocotylea</taxon>
        <taxon>Polystomatidea</taxon>
        <taxon>Polystomatidae</taxon>
        <taxon>Protopolystoma</taxon>
    </lineage>
</organism>
<accession>A0A3S5A8X9</accession>
<name>A0A3S5A8X9_9PLAT</name>
<keyword evidence="3" id="KW-1185">Reference proteome</keyword>